<dbReference type="Gene3D" id="2.30.30.140">
    <property type="match status" value="4"/>
</dbReference>
<protein>
    <recommendedName>
        <fullName evidence="7">SAM domain-containing protein</fullName>
    </recommendedName>
</protein>
<name>A0AAE0XPB0_9GAST</name>
<dbReference type="CDD" id="cd20093">
    <property type="entry name" value="MBT_SFMBT_rpt1"/>
    <property type="match status" value="1"/>
</dbReference>
<dbReference type="Pfam" id="PF00536">
    <property type="entry name" value="SAM_1"/>
    <property type="match status" value="1"/>
</dbReference>
<evidence type="ECO:0000256" key="6">
    <source>
        <dbReference type="SAM" id="MobiDB-lite"/>
    </source>
</evidence>
<evidence type="ECO:0000256" key="5">
    <source>
        <dbReference type="PROSITE-ProRule" id="PRU00459"/>
    </source>
</evidence>
<dbReference type="GO" id="GO:0003682">
    <property type="term" value="F:chromatin binding"/>
    <property type="evidence" value="ECO:0007669"/>
    <property type="project" value="TreeGrafter"/>
</dbReference>
<evidence type="ECO:0000313" key="9">
    <source>
        <dbReference type="Proteomes" id="UP001283361"/>
    </source>
</evidence>
<feature type="repeat" description="MBT" evidence="5">
    <location>
        <begin position="469"/>
        <end position="569"/>
    </location>
</feature>
<organism evidence="8 9">
    <name type="scientific">Elysia crispata</name>
    <name type="common">lettuce slug</name>
    <dbReference type="NCBI Taxonomy" id="231223"/>
    <lineage>
        <taxon>Eukaryota</taxon>
        <taxon>Metazoa</taxon>
        <taxon>Spiralia</taxon>
        <taxon>Lophotrochozoa</taxon>
        <taxon>Mollusca</taxon>
        <taxon>Gastropoda</taxon>
        <taxon>Heterobranchia</taxon>
        <taxon>Euthyneura</taxon>
        <taxon>Panpulmonata</taxon>
        <taxon>Sacoglossa</taxon>
        <taxon>Placobranchoidea</taxon>
        <taxon>Plakobranchidae</taxon>
        <taxon>Elysia</taxon>
    </lineage>
</organism>
<dbReference type="PANTHER" id="PTHR12247">
    <property type="entry name" value="POLYCOMB GROUP PROTEIN"/>
    <property type="match status" value="1"/>
</dbReference>
<feature type="compositionally biased region" description="Polar residues" evidence="6">
    <location>
        <begin position="288"/>
        <end position="301"/>
    </location>
</feature>
<evidence type="ECO:0000259" key="7">
    <source>
        <dbReference type="SMART" id="SM00454"/>
    </source>
</evidence>
<feature type="repeat" description="MBT" evidence="5">
    <location>
        <begin position="695"/>
        <end position="808"/>
    </location>
</feature>
<dbReference type="Gene3D" id="1.10.150.50">
    <property type="entry name" value="Transcription Factor, Ets-1"/>
    <property type="match status" value="1"/>
</dbReference>
<dbReference type="Gene3D" id="3.90.1150.190">
    <property type="entry name" value="SLED domain"/>
    <property type="match status" value="1"/>
</dbReference>
<dbReference type="SMART" id="SM00454">
    <property type="entry name" value="SAM"/>
    <property type="match status" value="1"/>
</dbReference>
<feature type="region of interest" description="Disordered" evidence="6">
    <location>
        <begin position="1"/>
        <end position="34"/>
    </location>
</feature>
<keyword evidence="2" id="KW-0678">Repressor</keyword>
<dbReference type="Pfam" id="PF12140">
    <property type="entry name" value="SLED"/>
    <property type="match status" value="1"/>
</dbReference>
<evidence type="ECO:0000313" key="8">
    <source>
        <dbReference type="EMBL" id="KAK3701262.1"/>
    </source>
</evidence>
<dbReference type="SUPFAM" id="SSF63748">
    <property type="entry name" value="Tudor/PWWP/MBT"/>
    <property type="match status" value="4"/>
</dbReference>
<dbReference type="PROSITE" id="PS51079">
    <property type="entry name" value="MBT"/>
    <property type="match status" value="4"/>
</dbReference>
<feature type="compositionally biased region" description="Polar residues" evidence="6">
    <location>
        <begin position="15"/>
        <end position="34"/>
    </location>
</feature>
<gene>
    <name evidence="8" type="ORF">RRG08_066755</name>
</gene>
<feature type="compositionally biased region" description="Acidic residues" evidence="6">
    <location>
        <begin position="1148"/>
        <end position="1158"/>
    </location>
</feature>
<dbReference type="SUPFAM" id="SSF47769">
    <property type="entry name" value="SAM/Pointed domain"/>
    <property type="match status" value="1"/>
</dbReference>
<dbReference type="EMBL" id="JAWDGP010007896">
    <property type="protein sequence ID" value="KAK3701262.1"/>
    <property type="molecule type" value="Genomic_DNA"/>
</dbReference>
<evidence type="ECO:0000256" key="3">
    <source>
        <dbReference type="ARBA" id="ARBA00022737"/>
    </source>
</evidence>
<dbReference type="CDD" id="cd20095">
    <property type="entry name" value="MBT_SFMBT_rpt3"/>
    <property type="match status" value="1"/>
</dbReference>
<dbReference type="InterPro" id="IPR050548">
    <property type="entry name" value="PcG_chromatin_remod_factors"/>
</dbReference>
<comment type="caution">
    <text evidence="8">The sequence shown here is derived from an EMBL/GenBank/DDBJ whole genome shotgun (WGS) entry which is preliminary data.</text>
</comment>
<keyword evidence="9" id="KW-1185">Reference proteome</keyword>
<dbReference type="SMART" id="SM00561">
    <property type="entry name" value="MBT"/>
    <property type="match status" value="4"/>
</dbReference>
<feature type="repeat" description="MBT" evidence="5">
    <location>
        <begin position="577"/>
        <end position="679"/>
    </location>
</feature>
<dbReference type="InterPro" id="IPR021987">
    <property type="entry name" value="SLED"/>
</dbReference>
<dbReference type="PANTHER" id="PTHR12247:SF129">
    <property type="entry name" value="SOP-2-RELATED PROTEIN 3"/>
    <property type="match status" value="1"/>
</dbReference>
<dbReference type="InterPro" id="IPR013761">
    <property type="entry name" value="SAM/pointed_sf"/>
</dbReference>
<sequence length="1394" mass="152682">MNSAQGPVLPPGTASVGNSSTTMSAESSKLNTGTSGTIVSLPPSFCLPTSNSIAVSAPVPVLESPSSGHVGQINTMSLGPVFSVNPSQLIQPIPLSMAQQQTFTVAINQPQQLSTPTSITMGPQTINMISQPVSQLSNSTLPGQSLGFVSPTLLTMQGTPGQGQYLANPFAQFPIMLGNHQNIINNINTTQSVDSTPVSQTTDASPGNKTAQAVVPMGQSQPMNITITNSGPSKPVVQANQPVIFPKATHSMESSEHETASLGNQPISVFSVPPQAVSVATISAPQLKIRQSSPDTTSQVQSSETSNSMNETSLERDGMEDISTSSPSTVLTKMKCEKDTVSKIQADTALSQISGSGGVGCSRMKYTPVEGTLPKPGNVFTIKSNDMEFPDTISSTISDGQDNLQSAKDSKVDLNESKKVDICPTPSSKTEICEGIGSGQKLTITEATEKPDDLQDDFADVEDLEDSEFFWEDYLKETGATSVPPTAFKHVEMSLQSGFSKGMKLEAPNKNSPNTYWVATIVMTCGPLLRLRYEGYDDNSSADFWSDPMTSDIHPLGWCDENEKSLQPPEVIEEKYPDWGIFLAKRLENASKAPPYLLDKSTGATPVDQIREGMRLEVQDILRRNHVWLAKIVENVGGRLFLRYEGLETSAHDFWLFYLHERLHPIGWGEARGYSYHPPKEVKSSSNSTEEEMVNSLQSTLKELKSQKLSPDVFHDQSQVQPHGFQVGMKLEAVDPRDCHSLGPATVMEVTDKFYFIAKMDSLQEPVLSFRDVGENEMEMLGFACHRHTPTIFPVGWAASKGIKLRPPHGWEKTAFVWDDYLKTSEALAAPVELFDLEVPDHEFECGMKLEAVNPLQPAQIGAATITQLVAHLVWVHLDGSPHLLDSHVASVLSLDLFPIGWCVSNGYQLHPPAPIHPRPSPNSQMPEAKPKSRAVAIVQPEIADNLKLGSYNQMNNNRDLFGGPQIYINHRCFSGPYLSKGRIAELPRSVGPGPLTLVMKEVLGMLINTAYKSSRVLRELQLEGKPNPDMIQQMLKAKYKGKSYRAVVEICRTTSQLQDFCRQVCLKLQCCPNLIGPHYIAGGCPEHCDQLTKTKYTYYYGKRKRKIGRPPGGHSNLEEGQQKPGGKRKKRKKIGMLIKRSSKPAMDDQDDNAEDDKESVGSDTRTVDSTSTTGSKDHNEKKLTAKPFAEKHSKLARERLALKRRYTHHIPPPSEIRTRGAKLPKYSFEKRTHKKIMIVEGSQQVSKPKKEAIKMMHSATKNSAVEDGKGPTKFTSCLSSRLSASSLRQSGLPGIISNSSSGGLSLKPEPPLVLDSNPLEWTVTQVAEFLESSDCGDGDLVTRLKTEEIDGQALLLLTLPNVQEYLGIKLGPAIKLCHLIERVKIAFFQQFAN</sequence>
<dbReference type="CDD" id="cd20096">
    <property type="entry name" value="MBT_SFMBT_rpt4"/>
    <property type="match status" value="1"/>
</dbReference>
<dbReference type="InterPro" id="IPR001660">
    <property type="entry name" value="SAM"/>
</dbReference>
<dbReference type="Proteomes" id="UP001283361">
    <property type="component" value="Unassembled WGS sequence"/>
</dbReference>
<feature type="compositionally biased region" description="Low complexity" evidence="6">
    <location>
        <begin position="302"/>
        <end position="312"/>
    </location>
</feature>
<dbReference type="GO" id="GO:0045892">
    <property type="term" value="P:negative regulation of DNA-templated transcription"/>
    <property type="evidence" value="ECO:0007669"/>
    <property type="project" value="TreeGrafter"/>
</dbReference>
<feature type="compositionally biased region" description="Basic and acidic residues" evidence="6">
    <location>
        <begin position="1176"/>
        <end position="1194"/>
    </location>
</feature>
<proteinExistence type="predicted"/>
<keyword evidence="3" id="KW-0677">Repeat</keyword>
<accession>A0AAE0XPB0</accession>
<feature type="compositionally biased region" description="Basic residues" evidence="6">
    <location>
        <begin position="1126"/>
        <end position="1135"/>
    </location>
</feature>
<reference evidence="8" key="1">
    <citation type="journal article" date="2023" name="G3 (Bethesda)">
        <title>A reference genome for the long-term kleptoplast-retaining sea slug Elysia crispata morphotype clarki.</title>
        <authorList>
            <person name="Eastman K.E."/>
            <person name="Pendleton A.L."/>
            <person name="Shaikh M.A."/>
            <person name="Suttiyut T."/>
            <person name="Ogas R."/>
            <person name="Tomko P."/>
            <person name="Gavelis G."/>
            <person name="Widhalm J.R."/>
            <person name="Wisecaver J.H."/>
        </authorList>
    </citation>
    <scope>NUCLEOTIDE SEQUENCE</scope>
    <source>
        <strain evidence="8">ECLA1</strain>
    </source>
</reference>
<feature type="repeat" description="MBT" evidence="5">
    <location>
        <begin position="816"/>
        <end position="913"/>
    </location>
</feature>
<dbReference type="CDD" id="cd20094">
    <property type="entry name" value="MBT_SFMBT_rpt2"/>
    <property type="match status" value="1"/>
</dbReference>
<feature type="compositionally biased region" description="Low complexity" evidence="6">
    <location>
        <begin position="1162"/>
        <end position="1175"/>
    </location>
</feature>
<feature type="region of interest" description="Disordered" evidence="6">
    <location>
        <begin position="1105"/>
        <end position="1194"/>
    </location>
</feature>
<feature type="domain" description="SAM" evidence="7">
    <location>
        <begin position="1319"/>
        <end position="1387"/>
    </location>
</feature>
<evidence type="ECO:0000256" key="4">
    <source>
        <dbReference type="ARBA" id="ARBA00023242"/>
    </source>
</evidence>
<dbReference type="InterPro" id="IPR004092">
    <property type="entry name" value="Mbt"/>
</dbReference>
<keyword evidence="4" id="KW-0539">Nucleus</keyword>
<dbReference type="InterPro" id="IPR038348">
    <property type="entry name" value="SLED_sf"/>
</dbReference>
<feature type="region of interest" description="Disordered" evidence="6">
    <location>
        <begin position="288"/>
        <end position="330"/>
    </location>
</feature>
<dbReference type="Pfam" id="PF02820">
    <property type="entry name" value="MBT"/>
    <property type="match status" value="4"/>
</dbReference>
<dbReference type="GO" id="GO:0042393">
    <property type="term" value="F:histone binding"/>
    <property type="evidence" value="ECO:0007669"/>
    <property type="project" value="TreeGrafter"/>
</dbReference>
<dbReference type="GO" id="GO:0005634">
    <property type="term" value="C:nucleus"/>
    <property type="evidence" value="ECO:0007669"/>
    <property type="project" value="UniProtKB-SubCell"/>
</dbReference>
<evidence type="ECO:0000256" key="2">
    <source>
        <dbReference type="ARBA" id="ARBA00022491"/>
    </source>
</evidence>
<comment type="subcellular location">
    <subcellularLocation>
        <location evidence="1">Nucleus</location>
    </subcellularLocation>
</comment>
<evidence type="ECO:0000256" key="1">
    <source>
        <dbReference type="ARBA" id="ARBA00004123"/>
    </source>
</evidence>